<evidence type="ECO:0000313" key="5">
    <source>
        <dbReference type="Proteomes" id="UP000177579"/>
    </source>
</evidence>
<dbReference type="EMBL" id="MFGO01000001">
    <property type="protein sequence ID" value="OGF41938.1"/>
    <property type="molecule type" value="Genomic_DNA"/>
</dbReference>
<sequence length="189" mass="21634">MSLTDITNKILSDANKKAENIIGDGQKELDKILAEKNQQIVNAIQIIKDRSKERALKIQEQTEFKERMLKKNILLTVKQELIDQVFETAKEKLLKLNDEEFINLMVKMLQSTDMVEDAEIITSSSKKDLIKKAIQKAGLSYKISDKNLPKGEDGFILSSKIVEVNNTIENYINTSKKEFSVEIAKRLFE</sequence>
<gene>
    <name evidence="4" type="ORF">A2531_04885</name>
</gene>
<dbReference type="Proteomes" id="UP000177579">
    <property type="component" value="Unassembled WGS sequence"/>
</dbReference>
<proteinExistence type="inferred from homology"/>
<evidence type="ECO:0000256" key="2">
    <source>
        <dbReference type="ARBA" id="ARBA00022448"/>
    </source>
</evidence>
<comment type="caution">
    <text evidence="4">The sequence shown here is derived from an EMBL/GenBank/DDBJ whole genome shotgun (WGS) entry which is preliminary data.</text>
</comment>
<dbReference type="AlphaFoldDB" id="A0A1F5TSY4"/>
<reference evidence="4 5" key="1">
    <citation type="journal article" date="2016" name="Nat. Commun.">
        <title>Thousands of microbial genomes shed light on interconnected biogeochemical processes in an aquifer system.</title>
        <authorList>
            <person name="Anantharaman K."/>
            <person name="Brown C.T."/>
            <person name="Hug L.A."/>
            <person name="Sharon I."/>
            <person name="Castelle C.J."/>
            <person name="Probst A.J."/>
            <person name="Thomas B.C."/>
            <person name="Singh A."/>
            <person name="Wilkins M.J."/>
            <person name="Karaoz U."/>
            <person name="Brodie E.L."/>
            <person name="Williams K.H."/>
            <person name="Hubbard S.S."/>
            <person name="Banfield J.F."/>
        </authorList>
    </citation>
    <scope>NUCLEOTIDE SEQUENCE [LARGE SCALE GENOMIC DNA]</scope>
</reference>
<dbReference type="Pfam" id="PF01991">
    <property type="entry name" value="vATP-synt_E"/>
    <property type="match status" value="1"/>
</dbReference>
<keyword evidence="2" id="KW-0813">Transport</keyword>
<evidence type="ECO:0000313" key="4">
    <source>
        <dbReference type="EMBL" id="OGF41938.1"/>
    </source>
</evidence>
<comment type="similarity">
    <text evidence="1">Belongs to the V-ATPase E subunit family.</text>
</comment>
<dbReference type="InterPro" id="IPR038495">
    <property type="entry name" value="ATPase_E_C"/>
</dbReference>
<dbReference type="Gene3D" id="1.20.5.620">
    <property type="entry name" value="F1F0 ATP synthase subunit B, membrane domain"/>
    <property type="match status" value="1"/>
</dbReference>
<accession>A0A1F5TSY4</accession>
<evidence type="ECO:0000256" key="1">
    <source>
        <dbReference type="ARBA" id="ARBA00005901"/>
    </source>
</evidence>
<dbReference type="SUPFAM" id="SSF160527">
    <property type="entry name" value="V-type ATPase subunit E-like"/>
    <property type="match status" value="1"/>
</dbReference>
<dbReference type="InterPro" id="IPR002842">
    <property type="entry name" value="ATPase_V1_Esu"/>
</dbReference>
<name>A0A1F5TSY4_9BACT</name>
<dbReference type="Gene3D" id="3.30.2320.30">
    <property type="entry name" value="ATP synthase, E subunit, C-terminal"/>
    <property type="match status" value="1"/>
</dbReference>
<dbReference type="GO" id="GO:0046961">
    <property type="term" value="F:proton-transporting ATPase activity, rotational mechanism"/>
    <property type="evidence" value="ECO:0007669"/>
    <property type="project" value="InterPro"/>
</dbReference>
<protein>
    <submittedName>
        <fullName evidence="4">Uncharacterized protein</fullName>
    </submittedName>
</protein>
<organism evidence="4 5">
    <name type="scientific">Candidatus Falkowbacteria bacterium RIFOXYD2_FULL_34_120</name>
    <dbReference type="NCBI Taxonomy" id="1798007"/>
    <lineage>
        <taxon>Bacteria</taxon>
        <taxon>Candidatus Falkowiibacteriota</taxon>
    </lineage>
</organism>
<evidence type="ECO:0000256" key="3">
    <source>
        <dbReference type="ARBA" id="ARBA00023065"/>
    </source>
</evidence>
<keyword evidence="3" id="KW-0406">Ion transport</keyword>
<dbReference type="GO" id="GO:0033178">
    <property type="term" value="C:proton-transporting two-sector ATPase complex, catalytic domain"/>
    <property type="evidence" value="ECO:0007669"/>
    <property type="project" value="InterPro"/>
</dbReference>